<proteinExistence type="predicted"/>
<keyword evidence="1" id="KW-0812">Transmembrane</keyword>
<accession>A0A7V8NXM2</accession>
<evidence type="ECO:0000313" key="2">
    <source>
        <dbReference type="EMBL" id="MBA0089364.1"/>
    </source>
</evidence>
<feature type="transmembrane region" description="Helical" evidence="1">
    <location>
        <begin position="70"/>
        <end position="89"/>
    </location>
</feature>
<sequence length="117" mass="12212">MSAASVGTIVKESIGWSIGLSVLMIVAGLLAMVVPPAAGVAVVFIVAWLLVVSGGAHLVFAWYTRTTGGFIWELLLGIVYVLIGVYVLLHPVVGLASLTLALAFYLFAEGILELLLG</sequence>
<feature type="non-terminal residue" evidence="2">
    <location>
        <position position="117"/>
    </location>
</feature>
<organism evidence="2 3">
    <name type="scientific">Candidatus Acidiferrum panamense</name>
    <dbReference type="NCBI Taxonomy" id="2741543"/>
    <lineage>
        <taxon>Bacteria</taxon>
        <taxon>Pseudomonadati</taxon>
        <taxon>Acidobacteriota</taxon>
        <taxon>Terriglobia</taxon>
        <taxon>Candidatus Acidiferrales</taxon>
        <taxon>Candidatus Acidiferrum</taxon>
    </lineage>
</organism>
<name>A0A7V8NXM2_9BACT</name>
<dbReference type="PANTHER" id="PTHR34989:SF1">
    <property type="entry name" value="PROTEIN HDED"/>
    <property type="match status" value="1"/>
</dbReference>
<dbReference type="Pfam" id="PF03729">
    <property type="entry name" value="DUF308"/>
    <property type="match status" value="1"/>
</dbReference>
<keyword evidence="3" id="KW-1185">Reference proteome</keyword>
<feature type="transmembrane region" description="Helical" evidence="1">
    <location>
        <begin position="95"/>
        <end position="116"/>
    </location>
</feature>
<dbReference type="PANTHER" id="PTHR34989">
    <property type="entry name" value="PROTEIN HDED"/>
    <property type="match status" value="1"/>
</dbReference>
<comment type="caution">
    <text evidence="2">The sequence shown here is derived from an EMBL/GenBank/DDBJ whole genome shotgun (WGS) entry which is preliminary data.</text>
</comment>
<keyword evidence="1" id="KW-0472">Membrane</keyword>
<feature type="transmembrane region" description="Helical" evidence="1">
    <location>
        <begin position="40"/>
        <end position="63"/>
    </location>
</feature>
<dbReference type="Proteomes" id="UP000567293">
    <property type="component" value="Unassembled WGS sequence"/>
</dbReference>
<feature type="transmembrane region" description="Helical" evidence="1">
    <location>
        <begin position="14"/>
        <end position="34"/>
    </location>
</feature>
<keyword evidence="1" id="KW-1133">Transmembrane helix</keyword>
<evidence type="ECO:0000313" key="3">
    <source>
        <dbReference type="Proteomes" id="UP000567293"/>
    </source>
</evidence>
<dbReference type="GO" id="GO:0005886">
    <property type="term" value="C:plasma membrane"/>
    <property type="evidence" value="ECO:0007669"/>
    <property type="project" value="TreeGrafter"/>
</dbReference>
<protein>
    <submittedName>
        <fullName evidence="2">DUF308 domain-containing protein</fullName>
    </submittedName>
</protein>
<gene>
    <name evidence="2" type="ORF">HRJ53_30610</name>
</gene>
<dbReference type="InterPro" id="IPR052712">
    <property type="entry name" value="Acid_resist_chaperone_HdeD"/>
</dbReference>
<dbReference type="EMBL" id="JACDQQ010002956">
    <property type="protein sequence ID" value="MBA0089364.1"/>
    <property type="molecule type" value="Genomic_DNA"/>
</dbReference>
<dbReference type="InterPro" id="IPR005325">
    <property type="entry name" value="DUF308_memb"/>
</dbReference>
<dbReference type="AlphaFoldDB" id="A0A7V8NXM2"/>
<evidence type="ECO:0000256" key="1">
    <source>
        <dbReference type="SAM" id="Phobius"/>
    </source>
</evidence>
<reference evidence="2" key="1">
    <citation type="submission" date="2020-06" db="EMBL/GenBank/DDBJ databases">
        <title>Legume-microbial interactions unlock mineral nutrients during tropical forest succession.</title>
        <authorList>
            <person name="Epihov D.Z."/>
        </authorList>
    </citation>
    <scope>NUCLEOTIDE SEQUENCE [LARGE SCALE GENOMIC DNA]</scope>
    <source>
        <strain evidence="2">Pan2503</strain>
    </source>
</reference>